<protein>
    <submittedName>
        <fullName evidence="1">Uncharacterized protein</fullName>
    </submittedName>
</protein>
<dbReference type="Proteomes" id="UP000031668">
    <property type="component" value="Unassembled WGS sequence"/>
</dbReference>
<evidence type="ECO:0000313" key="2">
    <source>
        <dbReference type="Proteomes" id="UP000031668"/>
    </source>
</evidence>
<name>A0A0C2N150_THEKT</name>
<comment type="caution">
    <text evidence="1">The sequence shown here is derived from an EMBL/GenBank/DDBJ whole genome shotgun (WGS) entry which is preliminary data.</text>
</comment>
<sequence>MMFLHDKAEQLFQKAEKLINESITRSNVNRFRKILRLSSYVHSKQQAHSMFVEAGDIYQINDEKSSKNLFILGAAYAYTKAGFVAEFLLEDSDCAIRDYTMAGNASFGHLAEISIANYTKVVHLYVKYVFIRLFREIMTLQNYSQNLLLESLKGLKIIKNLFQHFTKTY</sequence>
<reference evidence="1 2" key="1">
    <citation type="journal article" date="2014" name="Genome Biol. Evol.">
        <title>The genome of the myxosporean Thelohanellus kitauei shows adaptations to nutrient acquisition within its fish host.</title>
        <authorList>
            <person name="Yang Y."/>
            <person name="Xiong J."/>
            <person name="Zhou Z."/>
            <person name="Huo F."/>
            <person name="Miao W."/>
            <person name="Ran C."/>
            <person name="Liu Y."/>
            <person name="Zhang J."/>
            <person name="Feng J."/>
            <person name="Wang M."/>
            <person name="Wang M."/>
            <person name="Wang L."/>
            <person name="Yao B."/>
        </authorList>
    </citation>
    <scope>NUCLEOTIDE SEQUENCE [LARGE SCALE GENOMIC DNA]</scope>
    <source>
        <strain evidence="1">Wuqing</strain>
    </source>
</reference>
<gene>
    <name evidence="1" type="ORF">RF11_11876</name>
</gene>
<organism evidence="1 2">
    <name type="scientific">Thelohanellus kitauei</name>
    <name type="common">Myxosporean</name>
    <dbReference type="NCBI Taxonomy" id="669202"/>
    <lineage>
        <taxon>Eukaryota</taxon>
        <taxon>Metazoa</taxon>
        <taxon>Cnidaria</taxon>
        <taxon>Myxozoa</taxon>
        <taxon>Myxosporea</taxon>
        <taxon>Bivalvulida</taxon>
        <taxon>Platysporina</taxon>
        <taxon>Myxobolidae</taxon>
        <taxon>Thelohanellus</taxon>
    </lineage>
</organism>
<dbReference type="AlphaFoldDB" id="A0A0C2N150"/>
<dbReference type="EMBL" id="JWZT01002201">
    <property type="protein sequence ID" value="KII70075.1"/>
    <property type="molecule type" value="Genomic_DNA"/>
</dbReference>
<keyword evidence="2" id="KW-1185">Reference proteome</keyword>
<accession>A0A0C2N150</accession>
<proteinExistence type="predicted"/>
<evidence type="ECO:0000313" key="1">
    <source>
        <dbReference type="EMBL" id="KII70075.1"/>
    </source>
</evidence>